<dbReference type="EMBL" id="KZ992493">
    <property type="protein sequence ID" value="RKP09723.1"/>
    <property type="molecule type" value="Genomic_DNA"/>
</dbReference>
<proteinExistence type="predicted"/>
<dbReference type="AlphaFoldDB" id="A0A4P9XU43"/>
<dbReference type="InterPro" id="IPR036047">
    <property type="entry name" value="F-box-like_dom_sf"/>
</dbReference>
<evidence type="ECO:0000313" key="1">
    <source>
        <dbReference type="EMBL" id="RKP09723.1"/>
    </source>
</evidence>
<dbReference type="SUPFAM" id="SSF81383">
    <property type="entry name" value="F-box domain"/>
    <property type="match status" value="1"/>
</dbReference>
<name>A0A4P9XU43_9FUNG</name>
<evidence type="ECO:0008006" key="3">
    <source>
        <dbReference type="Google" id="ProtNLM"/>
    </source>
</evidence>
<gene>
    <name evidence="1" type="ORF">THASP1DRAFT_28493</name>
</gene>
<keyword evidence="2" id="KW-1185">Reference proteome</keyword>
<accession>A0A4P9XU43</accession>
<dbReference type="Proteomes" id="UP000271241">
    <property type="component" value="Unassembled WGS sequence"/>
</dbReference>
<organism evidence="1 2">
    <name type="scientific">Thamnocephalis sphaerospora</name>
    <dbReference type="NCBI Taxonomy" id="78915"/>
    <lineage>
        <taxon>Eukaryota</taxon>
        <taxon>Fungi</taxon>
        <taxon>Fungi incertae sedis</taxon>
        <taxon>Zoopagomycota</taxon>
        <taxon>Zoopagomycotina</taxon>
        <taxon>Zoopagomycetes</taxon>
        <taxon>Zoopagales</taxon>
        <taxon>Sigmoideomycetaceae</taxon>
        <taxon>Thamnocephalis</taxon>
    </lineage>
</organism>
<evidence type="ECO:0000313" key="2">
    <source>
        <dbReference type="Proteomes" id="UP000271241"/>
    </source>
</evidence>
<reference evidence="2" key="1">
    <citation type="journal article" date="2018" name="Nat. Microbiol.">
        <title>Leveraging single-cell genomics to expand the fungal tree of life.</title>
        <authorList>
            <person name="Ahrendt S.R."/>
            <person name="Quandt C.A."/>
            <person name="Ciobanu D."/>
            <person name="Clum A."/>
            <person name="Salamov A."/>
            <person name="Andreopoulos B."/>
            <person name="Cheng J.F."/>
            <person name="Woyke T."/>
            <person name="Pelin A."/>
            <person name="Henrissat B."/>
            <person name="Reynolds N.K."/>
            <person name="Benny G.L."/>
            <person name="Smith M.E."/>
            <person name="James T.Y."/>
            <person name="Grigoriev I.V."/>
        </authorList>
    </citation>
    <scope>NUCLEOTIDE SEQUENCE [LARGE SCALE GENOMIC DNA]</scope>
    <source>
        <strain evidence="2">RSA 1356</strain>
    </source>
</reference>
<sequence>MPTAPHLPRELWLLVALYADAFATLRLYMTSRAFCHMLVNAQNLWQRLYYAAFSNSAAERFWIDAYRARLAGSAGLDAGRVRINWRCAILARRQTEINWRLGHSVRRSCSVPKSLHSDKDWLPRGFTPYELLLSNCRMPYTVSATAVDATHVPSLVLLDDASTEEQAEAYVYDTNEHCLLLCTWALQPGSPLWARQLTGGPVRKLTHRAYIADKRGRWVIACQDVSNLAGREAPAHWLLLDADGEYRPYRLKALDAFDFGEYAVDPALDADQEDIEKESVFSLSYRDVCIVAAHQSRVTLCAINGSRNRLYWKVIEVTFGHDAATHDSGNGARSKEGAAFVHVRALHSGYFLDACIHGTAAYDLFAGMLDDDYICVRGHYYCNSYIFVLATKGFSSNVIRPLKAEPNARAGLRTFQHGWIDRATQIQQMCLAHRQLLVTVSVDLGSPDMCDWPIRLLRFSDGHMAASYTLPYNSSINHILGDLVLVVSHHDGNYSTRLVDIYTGNAVRTVHTVASCAYTSPNIVSPLYLFSNSSASAESSDYNACDAVPQDKCESPSVQCIRWLDFMPDVDLNKCNSDA</sequence>
<protein>
    <recommendedName>
        <fullName evidence="3">F-box domain-containing protein</fullName>
    </recommendedName>
</protein>